<gene>
    <name evidence="2" type="ORF">CCAP1982_LOCUS14308</name>
</gene>
<evidence type="ECO:0000256" key="1">
    <source>
        <dbReference type="SAM" id="Phobius"/>
    </source>
</evidence>
<dbReference type="AlphaFoldDB" id="A0A811V4N5"/>
<name>A0A811V4N5_CERCA</name>
<sequence>MRVLMFLNHYYFTGNNYEHSDDDNEVFGKNDNKCVLNTLVFMMRVTMTMPIMIMMMMMNVEPK</sequence>
<feature type="transmembrane region" description="Helical" evidence="1">
    <location>
        <begin position="39"/>
        <end position="60"/>
    </location>
</feature>
<protein>
    <submittedName>
        <fullName evidence="2">(Mediterranean fruit fly) hypothetical protein</fullName>
    </submittedName>
</protein>
<dbReference type="Proteomes" id="UP000606786">
    <property type="component" value="Unassembled WGS sequence"/>
</dbReference>
<keyword evidence="1" id="KW-0812">Transmembrane</keyword>
<keyword evidence="3" id="KW-1185">Reference proteome</keyword>
<organism evidence="2 3">
    <name type="scientific">Ceratitis capitata</name>
    <name type="common">Mediterranean fruit fly</name>
    <name type="synonym">Tephritis capitata</name>
    <dbReference type="NCBI Taxonomy" id="7213"/>
    <lineage>
        <taxon>Eukaryota</taxon>
        <taxon>Metazoa</taxon>
        <taxon>Ecdysozoa</taxon>
        <taxon>Arthropoda</taxon>
        <taxon>Hexapoda</taxon>
        <taxon>Insecta</taxon>
        <taxon>Pterygota</taxon>
        <taxon>Neoptera</taxon>
        <taxon>Endopterygota</taxon>
        <taxon>Diptera</taxon>
        <taxon>Brachycera</taxon>
        <taxon>Muscomorpha</taxon>
        <taxon>Tephritoidea</taxon>
        <taxon>Tephritidae</taxon>
        <taxon>Ceratitis</taxon>
        <taxon>Ceratitis</taxon>
    </lineage>
</organism>
<evidence type="ECO:0000313" key="2">
    <source>
        <dbReference type="EMBL" id="CAD7005970.1"/>
    </source>
</evidence>
<accession>A0A811V4N5</accession>
<reference evidence="2" key="1">
    <citation type="submission" date="2020-11" db="EMBL/GenBank/DDBJ databases">
        <authorList>
            <person name="Whitehead M."/>
        </authorList>
    </citation>
    <scope>NUCLEOTIDE SEQUENCE</scope>
    <source>
        <strain evidence="2">EGII</strain>
    </source>
</reference>
<keyword evidence="1" id="KW-0472">Membrane</keyword>
<dbReference type="EMBL" id="CAJHJT010000034">
    <property type="protein sequence ID" value="CAD7005970.1"/>
    <property type="molecule type" value="Genomic_DNA"/>
</dbReference>
<comment type="caution">
    <text evidence="2">The sequence shown here is derived from an EMBL/GenBank/DDBJ whole genome shotgun (WGS) entry which is preliminary data.</text>
</comment>
<proteinExistence type="predicted"/>
<evidence type="ECO:0000313" key="3">
    <source>
        <dbReference type="Proteomes" id="UP000606786"/>
    </source>
</evidence>
<keyword evidence="1" id="KW-1133">Transmembrane helix</keyword>